<dbReference type="Gene3D" id="3.40.50.1820">
    <property type="entry name" value="alpha/beta hydrolase"/>
    <property type="match status" value="1"/>
</dbReference>
<dbReference type="KEGG" id="acob:P0Y56_03380"/>
<dbReference type="SUPFAM" id="SSF53474">
    <property type="entry name" value="alpha/beta-Hydrolases"/>
    <property type="match status" value="1"/>
</dbReference>
<dbReference type="GO" id="GO:0006508">
    <property type="term" value="P:proteolysis"/>
    <property type="evidence" value="ECO:0007669"/>
    <property type="project" value="InterPro"/>
</dbReference>
<dbReference type="EMBL" id="CP119316">
    <property type="protein sequence ID" value="WEK47339.1"/>
    <property type="molecule type" value="Genomic_DNA"/>
</dbReference>
<reference evidence="4" key="1">
    <citation type="submission" date="2023-03" db="EMBL/GenBank/DDBJ databases">
        <title>Andean soil-derived lignocellulolytic bacterial consortium as a source of novel taxa and putative plastic-active enzymes.</title>
        <authorList>
            <person name="Diaz-Garcia L."/>
            <person name="Chuvochina M."/>
            <person name="Feuerriegel G."/>
            <person name="Bunk B."/>
            <person name="Sproer C."/>
            <person name="Streit W.R."/>
            <person name="Rodriguez L.M."/>
            <person name="Overmann J."/>
            <person name="Jimenez D.J."/>
        </authorList>
    </citation>
    <scope>NUCLEOTIDE SEQUENCE</scope>
    <source>
        <strain evidence="4">MAG 26</strain>
    </source>
</reference>
<dbReference type="GO" id="GO:0004252">
    <property type="term" value="F:serine-type endopeptidase activity"/>
    <property type="evidence" value="ECO:0007669"/>
    <property type="project" value="TreeGrafter"/>
</dbReference>
<proteinExistence type="predicted"/>
<sequence length="646" mass="69944">MRIVSIASAALLTCASVLAQPAVAAPPPLDAYGDLPGFEDAAISPSGKHVAVIGTVEGERKLLLFDGGMTLVGHASVGDLKVRGIQWIGDDNVLLTYSKTEALGFGFTSNQYEAFQTLIVPLDAAQKVSIVFGHNSSIVTSIFGSYGLRLIGGKWKGYFGGVQLMGTGMQQRLETTSPTLFEVGLPDNSTRKIAAPGGDYLWRDWLIDEHGEVAATFDMERETGNWRIKDAKGKVIAKGANPGGDASLISLGKDGTTLIYSAKAKGEEDNHWYELPLTGVTDPVEVMQGINVDSIYVERTTGRLIGYIDGDQRVFFGPKLQSMSDKISRAFKNLKVTLEDWTPDFGHVLLRTSGNGDSGTWYAVDLNALKADPLGSERPVIPADEVGPISKFEYKAADGLEMDGVLTLPPHREAKNLPVIVFPHGGPTGQDDVEFDWWAQAFASRGYAVFQPNFRGSTNRDEAFHRAGYGQWGRKMQTDISDGLAALVAKGLVDPKRACIMGGSYGGYAALAGVTLQQGLYRCSVAVAPVSDVELMYDTDYAESGSVKVVKMSLLEELGPRSTLDEVSPRRFAAKADAPILLIHGKDDTVVPYEQSTKMADALKDAHKPYEFVDMKSEDHWLSHAETRKQMLAAAMAFVQKYNPAD</sequence>
<feature type="signal peptide" evidence="2">
    <location>
        <begin position="1"/>
        <end position="19"/>
    </location>
</feature>
<feature type="chain" id="PRO_5042475712" evidence="2">
    <location>
        <begin position="20"/>
        <end position="646"/>
    </location>
</feature>
<dbReference type="InterPro" id="IPR001375">
    <property type="entry name" value="Peptidase_S9_cat"/>
</dbReference>
<protein>
    <submittedName>
        <fullName evidence="4">Prolyl oligopeptidase family serine peptidase</fullName>
    </submittedName>
</protein>
<evidence type="ECO:0000313" key="5">
    <source>
        <dbReference type="Proteomes" id="UP001218362"/>
    </source>
</evidence>
<dbReference type="Proteomes" id="UP001218362">
    <property type="component" value="Chromosome"/>
</dbReference>
<keyword evidence="1" id="KW-0378">Hydrolase</keyword>
<gene>
    <name evidence="4" type="ORF">P0Y56_03380</name>
</gene>
<dbReference type="Pfam" id="PF00326">
    <property type="entry name" value="Peptidase_S9"/>
    <property type="match status" value="1"/>
</dbReference>
<dbReference type="SUPFAM" id="SSF82171">
    <property type="entry name" value="DPP6 N-terminal domain-like"/>
    <property type="match status" value="1"/>
</dbReference>
<evidence type="ECO:0000313" key="4">
    <source>
        <dbReference type="EMBL" id="WEK47339.1"/>
    </source>
</evidence>
<evidence type="ECO:0000259" key="3">
    <source>
        <dbReference type="Pfam" id="PF00326"/>
    </source>
</evidence>
<dbReference type="PANTHER" id="PTHR42776:SF27">
    <property type="entry name" value="DIPEPTIDYL PEPTIDASE FAMILY MEMBER 6"/>
    <property type="match status" value="1"/>
</dbReference>
<keyword evidence="2" id="KW-0732">Signal</keyword>
<dbReference type="PANTHER" id="PTHR42776">
    <property type="entry name" value="SERINE PEPTIDASE S9 FAMILY MEMBER"/>
    <property type="match status" value="1"/>
</dbReference>
<evidence type="ECO:0000256" key="1">
    <source>
        <dbReference type="ARBA" id="ARBA00022801"/>
    </source>
</evidence>
<dbReference type="InterPro" id="IPR029058">
    <property type="entry name" value="AB_hydrolase_fold"/>
</dbReference>
<dbReference type="AlphaFoldDB" id="A0AAJ5X7B5"/>
<name>A0AAJ5X7B5_9SPHN</name>
<organism evidence="4 5">
    <name type="scientific">Candidatus Andeanibacterium colombiense</name>
    <dbReference type="NCBI Taxonomy" id="3121345"/>
    <lineage>
        <taxon>Bacteria</taxon>
        <taxon>Pseudomonadati</taxon>
        <taxon>Pseudomonadota</taxon>
        <taxon>Alphaproteobacteria</taxon>
        <taxon>Sphingomonadales</taxon>
        <taxon>Sphingomonadaceae</taxon>
        <taxon>Candidatus Andeanibacterium</taxon>
    </lineage>
</organism>
<feature type="domain" description="Peptidase S9 prolyl oligopeptidase catalytic" evidence="3">
    <location>
        <begin position="434"/>
        <end position="642"/>
    </location>
</feature>
<evidence type="ECO:0000256" key="2">
    <source>
        <dbReference type="SAM" id="SignalP"/>
    </source>
</evidence>
<accession>A0AAJ5X7B5</accession>